<dbReference type="PANTHER" id="PTHR30621:SF0">
    <property type="entry name" value="BIFUNCTIONAL GLUTAMINE SYNTHETASE ADENYLYLTRANSFERASE_ADENYLYL-REMOVING ENZYME"/>
    <property type="match status" value="1"/>
</dbReference>
<evidence type="ECO:0000256" key="2">
    <source>
        <dbReference type="ARBA" id="ARBA00022695"/>
    </source>
</evidence>
<dbReference type="InterPro" id="IPR043519">
    <property type="entry name" value="NT_sf"/>
</dbReference>
<dbReference type="Pfam" id="PF03710">
    <property type="entry name" value="GlnE"/>
    <property type="match status" value="2"/>
</dbReference>
<dbReference type="PANTHER" id="PTHR30621">
    <property type="entry name" value="GLUTAMINE SYNTHETASE ADENYLYLTRANSFERASE"/>
    <property type="match status" value="1"/>
</dbReference>
<feature type="domain" description="Glutamate-ammonia ligase adenylyltransferase repeated" evidence="7">
    <location>
        <begin position="26"/>
        <end position="264"/>
    </location>
</feature>
<dbReference type="CDD" id="cd05401">
    <property type="entry name" value="NT_GlnE_GlnD_like"/>
    <property type="match status" value="2"/>
</dbReference>
<dbReference type="EC" id="2.7.7.89" evidence="9"/>
<dbReference type="InterPro" id="IPR023057">
    <property type="entry name" value="GlnE"/>
</dbReference>
<evidence type="ECO:0000256" key="1">
    <source>
        <dbReference type="ARBA" id="ARBA00022679"/>
    </source>
</evidence>
<dbReference type="GO" id="GO:0047388">
    <property type="term" value="F:[glutamine synthetase]-adenylyl-L-tyrosine phosphorylase activity"/>
    <property type="evidence" value="ECO:0007669"/>
    <property type="project" value="UniProtKB-EC"/>
</dbReference>
<dbReference type="Gene3D" id="1.20.120.330">
    <property type="entry name" value="Nucleotidyltransferases domain 2"/>
    <property type="match status" value="2"/>
</dbReference>
<proteinExistence type="predicted"/>
<evidence type="ECO:0000259" key="8">
    <source>
        <dbReference type="Pfam" id="PF08335"/>
    </source>
</evidence>
<dbReference type="Gene3D" id="1.20.120.1510">
    <property type="match status" value="1"/>
</dbReference>
<accession>A0ABW1S545</accession>
<evidence type="ECO:0000259" key="7">
    <source>
        <dbReference type="Pfam" id="PF03710"/>
    </source>
</evidence>
<keyword evidence="3" id="KW-0547">Nucleotide-binding</keyword>
<feature type="domain" description="PII-uridylyltransferase/Glutamine-synthetase adenylyltransferase" evidence="8">
    <location>
        <begin position="800"/>
        <end position="873"/>
    </location>
</feature>
<dbReference type="InterPro" id="IPR013546">
    <property type="entry name" value="PII_UdlTrfase/GS_AdlTrfase"/>
</dbReference>
<evidence type="ECO:0000256" key="5">
    <source>
        <dbReference type="ARBA" id="ARBA00022842"/>
    </source>
</evidence>
<keyword evidence="5" id="KW-0460">Magnesium</keyword>
<comment type="caution">
    <text evidence="9">The sequence shown here is derived from an EMBL/GenBank/DDBJ whole genome shotgun (WGS) entry which is preliminary data.</text>
</comment>
<sequence length="940" mass="104672">MFELAPPRATEQNLVEAPGLEKLPALANALAQSPYLSRLCRTRPDAIECLASSDGEDCVRNAIKAASVPYDTPEADGLKALRLAKSDIHLALANLDLGCKWDWAPVTRSFSEFADAAIESALRMACWKAAQSGWISWDDPQAPLPGLFVLALGKLGAHELNYSSDVDLVAMFDPDLFPAASRTAGDAARRIIQHMSQLLEQQTEHGYVLRVDLRLRPDPRSTPVAISTSSAELYYENSGQNWERMAYIKARPCAGDPDAANAFLDTLEPFVWRRHLDFWAIEDIRAIKQQIHSHGGHQGLDNPAFDVKLGRGGIREIEFFAQTQQLIHGGRTPELRGKRTVDVLQQLAEAGHTDQKTADDLCAIYARLRGIEHRIQMLNDEHTHTLKEQDEYRDRVAALCGFDTLKDFDAEVRALRICVHDYFSELFKETKQLSGVEGNLVFTGVDEDPETVETLKGLGFSNPSQIISDFQVWHRGGIRATRSTRSRQLLTAVERRLFKLMAETGNPDTAFEGLRTFLGGLSSGIQSLSLLAANPAILTDLIEIFSVAPRLARDLANRPELLEALLDGGFAAPILEDSCGHIEAIREVRTDLIDDFEGAMNEVRRNFHDAHFRVKFKMLQEPRYANQAGLAFTRLADTCIQALTPVTLRYVEQGLGPAPGRWAICGLGKLGSQDLTSNSDLDLMVIFKPDDGQSATQFFTRATQRLITALSAQTEEGLLYEADMQLRPSGRAGPVAVRFPAFAEYYRKDAWTWEHMALTRLRPVAGDPELMNEIATEKEALLSLERDISMVCKDGWEMRERLLKDRPAKHDFDLKLIKGGMIDIEFLAQIAQLIRPNENWGQRDVAGVLSHASKIGLFTGDEAELLKKTYHDMQVTLSLQRVAFDGPAKPEDWPVVLKGRAARALSYENFDALCAAIGQAKNDVWDIFCKKIQPGATEWG</sequence>
<evidence type="ECO:0000256" key="3">
    <source>
        <dbReference type="ARBA" id="ARBA00022741"/>
    </source>
</evidence>
<evidence type="ECO:0000256" key="6">
    <source>
        <dbReference type="ARBA" id="ARBA00023268"/>
    </source>
</evidence>
<name>A0ABW1S545_9PROT</name>
<protein>
    <submittedName>
        <fullName evidence="9">Bifunctional [glutamine synthetase] adenylyltransferase/[glutamine synthetase]-adenylyl-L-tyrosine phosphorylase</fullName>
        <ecNumber evidence="9">2.7.7.89</ecNumber>
    </submittedName>
</protein>
<keyword evidence="1 9" id="KW-0808">Transferase</keyword>
<dbReference type="NCBIfam" id="NF010706">
    <property type="entry name" value="PRK14108.1"/>
    <property type="match status" value="1"/>
</dbReference>
<organism evidence="9 10">
    <name type="scientific">Ponticaulis profundi</name>
    <dbReference type="NCBI Taxonomy" id="2665222"/>
    <lineage>
        <taxon>Bacteria</taxon>
        <taxon>Pseudomonadati</taxon>
        <taxon>Pseudomonadota</taxon>
        <taxon>Alphaproteobacteria</taxon>
        <taxon>Hyphomonadales</taxon>
        <taxon>Hyphomonadaceae</taxon>
        <taxon>Ponticaulis</taxon>
    </lineage>
</organism>
<evidence type="ECO:0000256" key="4">
    <source>
        <dbReference type="ARBA" id="ARBA00022840"/>
    </source>
</evidence>
<keyword evidence="2 9" id="KW-0548">Nucleotidyltransferase</keyword>
<dbReference type="RefSeq" id="WP_377374301.1">
    <property type="nucleotide sequence ID" value="NZ_JBHSSW010000002.1"/>
</dbReference>
<feature type="domain" description="PII-uridylyltransferase/Glutamine-synthetase adenylyltransferase" evidence="8">
    <location>
        <begin position="287"/>
        <end position="427"/>
    </location>
</feature>
<dbReference type="Gene3D" id="3.30.460.10">
    <property type="entry name" value="Beta Polymerase, domain 2"/>
    <property type="match status" value="2"/>
</dbReference>
<dbReference type="SUPFAM" id="SSF81593">
    <property type="entry name" value="Nucleotidyltransferase substrate binding subunit/domain"/>
    <property type="match status" value="2"/>
</dbReference>
<dbReference type="NCBIfam" id="NF008292">
    <property type="entry name" value="PRK11072.1"/>
    <property type="match status" value="1"/>
</dbReference>
<keyword evidence="6" id="KW-0511">Multifunctional enzyme</keyword>
<evidence type="ECO:0000313" key="9">
    <source>
        <dbReference type="EMBL" id="MFC6196633.1"/>
    </source>
</evidence>
<dbReference type="InterPro" id="IPR005190">
    <property type="entry name" value="GlnE_rpt_dom"/>
</dbReference>
<evidence type="ECO:0000313" key="10">
    <source>
        <dbReference type="Proteomes" id="UP001596303"/>
    </source>
</evidence>
<gene>
    <name evidence="9" type="ORF">ACFQDM_01010</name>
</gene>
<dbReference type="SUPFAM" id="SSF81301">
    <property type="entry name" value="Nucleotidyltransferase"/>
    <property type="match status" value="2"/>
</dbReference>
<dbReference type="EMBL" id="JBHSSW010000002">
    <property type="protein sequence ID" value="MFC6196633.1"/>
    <property type="molecule type" value="Genomic_DNA"/>
</dbReference>
<feature type="domain" description="Glutamate-ammonia ligase adenylyltransferase repeated" evidence="7">
    <location>
        <begin position="539"/>
        <end position="773"/>
    </location>
</feature>
<dbReference type="Pfam" id="PF08335">
    <property type="entry name" value="GlnD_UR_UTase"/>
    <property type="match status" value="2"/>
</dbReference>
<keyword evidence="10" id="KW-1185">Reference proteome</keyword>
<keyword evidence="4" id="KW-0067">ATP-binding</keyword>
<reference evidence="10" key="1">
    <citation type="journal article" date="2019" name="Int. J. Syst. Evol. Microbiol.">
        <title>The Global Catalogue of Microorganisms (GCM) 10K type strain sequencing project: providing services to taxonomists for standard genome sequencing and annotation.</title>
        <authorList>
            <consortium name="The Broad Institute Genomics Platform"/>
            <consortium name="The Broad Institute Genome Sequencing Center for Infectious Disease"/>
            <person name="Wu L."/>
            <person name="Ma J."/>
        </authorList>
    </citation>
    <scope>NUCLEOTIDE SEQUENCE [LARGE SCALE GENOMIC DNA]</scope>
    <source>
        <strain evidence="10">CGMCC-1.15741</strain>
    </source>
</reference>
<dbReference type="Proteomes" id="UP001596303">
    <property type="component" value="Unassembled WGS sequence"/>
</dbReference>